<dbReference type="Proteomes" id="UP000617634">
    <property type="component" value="Unassembled WGS sequence"/>
</dbReference>
<name>A0A931HF96_9SPHN</name>
<organism evidence="1 2">
    <name type="scientific">Novosphingobium aureum</name>
    <dbReference type="NCBI Taxonomy" id="2792964"/>
    <lineage>
        <taxon>Bacteria</taxon>
        <taxon>Pseudomonadati</taxon>
        <taxon>Pseudomonadota</taxon>
        <taxon>Alphaproteobacteria</taxon>
        <taxon>Sphingomonadales</taxon>
        <taxon>Sphingomonadaceae</taxon>
        <taxon>Novosphingobium</taxon>
    </lineage>
</organism>
<dbReference type="InterPro" id="IPR029063">
    <property type="entry name" value="SAM-dependent_MTases_sf"/>
</dbReference>
<protein>
    <submittedName>
        <fullName evidence="1">Glycosyltransferase family 2 protein</fullName>
    </submittedName>
</protein>
<dbReference type="Gene3D" id="3.40.50.150">
    <property type="entry name" value="Vaccinia Virus protein VP39"/>
    <property type="match status" value="1"/>
</dbReference>
<evidence type="ECO:0000313" key="1">
    <source>
        <dbReference type="EMBL" id="MBH0115062.1"/>
    </source>
</evidence>
<accession>A0A931HF96</accession>
<sequence length="559" mass="60685">MTMKMAVAMLAYDRADYAAPVLSSLQAQTIVGEPLGARFDLWLFQDGLCADDPASDPGGHGAIARLFASQGTPGQVVTQSGNLGVAGHFDVAEKRLFREEGYDYVVFCEDDLVLAPGYMATMALLAERFAEDPRVGMVSANPGDVTVAREVQEARRQAYSAMDHNWGFGISRRFWERRQPFVEHYLALIGERPYRRRPGHLVTQWLRACGFDPLGSSQDYAKQCATMALGAVRIATGFNLGLPIGRTGLHCRPELFERMGFTRTVVARGAPVSLAPLDQETYAEIFRKQARGMAQMPRILPEGIDEETVRGWEKRVLAGETAPERVLGAHWRARIDESPAPPASPVPAAHAPLVWSAGDIPRLPHMEPEGLALLRECLARANCYLEFGAGGSTVLAAAMGLEAIISVESDPAYLEATRAAAEAEAGAGAAAAIAPHPVDIGPTAAWGNPVDPGKAARWPAYCGSVWQRIIGGELASPDLILVDGRFRVACFLLSAISAKPGTVILFDDYFDRPHYHVVETCLKPVGRAGRMARFEVPPNEEAGLQRCLPELLTHSTDYR</sequence>
<dbReference type="SUPFAM" id="SSF53448">
    <property type="entry name" value="Nucleotide-diphospho-sugar transferases"/>
    <property type="match status" value="1"/>
</dbReference>
<gene>
    <name evidence="1" type="ORF">I5E68_19130</name>
</gene>
<reference evidence="1" key="1">
    <citation type="submission" date="2020-11" db="EMBL/GenBank/DDBJ databases">
        <title>Novosphingobium aureum sp. nov., a marine bacterium isolated from sediment of a salt flat.</title>
        <authorList>
            <person name="Yoo Y."/>
            <person name="Kim J.-J."/>
        </authorList>
    </citation>
    <scope>NUCLEOTIDE SEQUENCE</scope>
    <source>
        <strain evidence="1">YJ-S2-02</strain>
    </source>
</reference>
<dbReference type="AlphaFoldDB" id="A0A931HF96"/>
<dbReference type="InterPro" id="IPR029044">
    <property type="entry name" value="Nucleotide-diphossugar_trans"/>
</dbReference>
<proteinExistence type="predicted"/>
<dbReference type="EMBL" id="JADZGI010000007">
    <property type="protein sequence ID" value="MBH0115062.1"/>
    <property type="molecule type" value="Genomic_DNA"/>
</dbReference>
<dbReference type="CDD" id="cd00761">
    <property type="entry name" value="Glyco_tranf_GTA_type"/>
    <property type="match status" value="1"/>
</dbReference>
<evidence type="ECO:0000313" key="2">
    <source>
        <dbReference type="Proteomes" id="UP000617634"/>
    </source>
</evidence>
<comment type="caution">
    <text evidence="1">The sequence shown here is derived from an EMBL/GenBank/DDBJ whole genome shotgun (WGS) entry which is preliminary data.</text>
</comment>
<dbReference type="RefSeq" id="WP_197167204.1">
    <property type="nucleotide sequence ID" value="NZ_JADZGI010000007.1"/>
</dbReference>
<dbReference type="Gene3D" id="3.90.550.10">
    <property type="entry name" value="Spore Coat Polysaccharide Biosynthesis Protein SpsA, Chain A"/>
    <property type="match status" value="1"/>
</dbReference>
<keyword evidence="2" id="KW-1185">Reference proteome</keyword>